<dbReference type="Proteomes" id="UP000320762">
    <property type="component" value="Unassembled WGS sequence"/>
</dbReference>
<reference evidence="1 2" key="1">
    <citation type="journal article" date="2019" name="New Phytol.">
        <title>Comparative genomics reveals unique wood-decay strategies and fruiting body development in the Schizophyllaceae.</title>
        <authorList>
            <person name="Almasi E."/>
            <person name="Sahu N."/>
            <person name="Krizsan K."/>
            <person name="Balint B."/>
            <person name="Kovacs G.M."/>
            <person name="Kiss B."/>
            <person name="Cseklye J."/>
            <person name="Drula E."/>
            <person name="Henrissat B."/>
            <person name="Nagy I."/>
            <person name="Chovatia M."/>
            <person name="Adam C."/>
            <person name="LaButti K."/>
            <person name="Lipzen A."/>
            <person name="Riley R."/>
            <person name="Grigoriev I.V."/>
            <person name="Nagy L.G."/>
        </authorList>
    </citation>
    <scope>NUCLEOTIDE SEQUENCE [LARGE SCALE GENOMIC DNA]</scope>
    <source>
        <strain evidence="1 2">NL-1724</strain>
    </source>
</reference>
<proteinExistence type="predicted"/>
<evidence type="ECO:0000313" key="2">
    <source>
        <dbReference type="Proteomes" id="UP000320762"/>
    </source>
</evidence>
<comment type="caution">
    <text evidence="1">The sequence shown here is derived from an EMBL/GenBank/DDBJ whole genome shotgun (WGS) entry which is preliminary data.</text>
</comment>
<dbReference type="EMBL" id="VDMD01000014">
    <property type="protein sequence ID" value="TRM62059.1"/>
    <property type="molecule type" value="Genomic_DNA"/>
</dbReference>
<gene>
    <name evidence="1" type="ORF">BD626DRAFT_499654</name>
</gene>
<feature type="non-terminal residue" evidence="1">
    <location>
        <position position="1"/>
    </location>
</feature>
<accession>A0A550CB92</accession>
<dbReference type="OrthoDB" id="440424at2759"/>
<sequence length="246" mass="27858">RSFPSFHSIMESWHTHAQFSRDYWHDLLIHASKAAEQAAEELRNAQTRFPDVRSNIEDFVGTVHATIDAAADLRPHNIEEVEEEISWALHAVLEKAKSDAAVKDVLVKHGVQEEDAQVVLEHIGRLLVQMVVITGDIHELHPVLFDTGWIMRPLLSVFGFGPAGPVKGSAAAWMQRQFWGAAVVEDSWFSFLQRAGMTASKPRDAQLRRSFSSYRCMLIYASGATSPARESVFRCPVWWYKDKRMA</sequence>
<protein>
    <submittedName>
        <fullName evidence="1">Uncharacterized protein</fullName>
    </submittedName>
</protein>
<dbReference type="Gene3D" id="6.10.110.10">
    <property type="match status" value="1"/>
</dbReference>
<organism evidence="1 2">
    <name type="scientific">Schizophyllum amplum</name>
    <dbReference type="NCBI Taxonomy" id="97359"/>
    <lineage>
        <taxon>Eukaryota</taxon>
        <taxon>Fungi</taxon>
        <taxon>Dikarya</taxon>
        <taxon>Basidiomycota</taxon>
        <taxon>Agaricomycotina</taxon>
        <taxon>Agaricomycetes</taxon>
        <taxon>Agaricomycetidae</taxon>
        <taxon>Agaricales</taxon>
        <taxon>Schizophyllaceae</taxon>
        <taxon>Schizophyllum</taxon>
    </lineage>
</organism>
<dbReference type="InterPro" id="IPR038213">
    <property type="entry name" value="IFI6/IFI27-like_sf"/>
</dbReference>
<evidence type="ECO:0000313" key="1">
    <source>
        <dbReference type="EMBL" id="TRM62059.1"/>
    </source>
</evidence>
<keyword evidence="2" id="KW-1185">Reference proteome</keyword>
<dbReference type="AlphaFoldDB" id="A0A550CB92"/>
<name>A0A550CB92_9AGAR</name>